<dbReference type="AlphaFoldDB" id="A0A323UED3"/>
<gene>
    <name evidence="2" type="ORF">DNX69_24710</name>
</gene>
<dbReference type="Proteomes" id="UP000248134">
    <property type="component" value="Unassembled WGS sequence"/>
</dbReference>
<organism evidence="2 3">
    <name type="scientific">Rhodopseudomonas palustris</name>
    <dbReference type="NCBI Taxonomy" id="1076"/>
    <lineage>
        <taxon>Bacteria</taxon>
        <taxon>Pseudomonadati</taxon>
        <taxon>Pseudomonadota</taxon>
        <taxon>Alphaproteobacteria</taxon>
        <taxon>Hyphomicrobiales</taxon>
        <taxon>Nitrobacteraceae</taxon>
        <taxon>Rhodopseudomonas</taxon>
    </lineage>
</organism>
<proteinExistence type="predicted"/>
<feature type="transmembrane region" description="Helical" evidence="1">
    <location>
        <begin position="12"/>
        <end position="32"/>
    </location>
</feature>
<comment type="caution">
    <text evidence="2">The sequence shown here is derived from an EMBL/GenBank/DDBJ whole genome shotgun (WGS) entry which is preliminary data.</text>
</comment>
<name>A0A323UED3_RHOPL</name>
<evidence type="ECO:0000256" key="1">
    <source>
        <dbReference type="SAM" id="Phobius"/>
    </source>
</evidence>
<feature type="transmembrane region" description="Helical" evidence="1">
    <location>
        <begin position="52"/>
        <end position="73"/>
    </location>
</feature>
<accession>A0A323UED3</accession>
<dbReference type="EMBL" id="QKQS01000038">
    <property type="protein sequence ID" value="PZA09306.1"/>
    <property type="molecule type" value="Genomic_DNA"/>
</dbReference>
<protein>
    <submittedName>
        <fullName evidence="2">Uncharacterized protein</fullName>
    </submittedName>
</protein>
<reference evidence="2 3" key="1">
    <citation type="submission" date="2018-06" db="EMBL/GenBank/DDBJ databases">
        <title>Draft Whole-Genome Sequence of the purple photosynthetic bacterium Rhodospeudomonas palustris XCP.</title>
        <authorList>
            <person name="Rayyan A."/>
            <person name="Meyer T.E."/>
            <person name="Kyndt J.A."/>
        </authorList>
    </citation>
    <scope>NUCLEOTIDE SEQUENCE [LARGE SCALE GENOMIC DNA]</scope>
    <source>
        <strain evidence="2 3">XCP</strain>
    </source>
</reference>
<keyword evidence="1" id="KW-1133">Transmembrane helix</keyword>
<sequence>MPETRVAPYPRHLILGGALMSGLLLALALHMLGQRIGLDLGGLWRNDSGNFMPASAALAWWLVATAGFSGGYFTARLMNHAVAGQIPPRLRQFLIVVMVLVLAAAGQAASAPSAVPTAASVIAGLVTLLLGAAMAFCGAYFALRKV</sequence>
<keyword evidence="1" id="KW-0472">Membrane</keyword>
<feature type="transmembrane region" description="Helical" evidence="1">
    <location>
        <begin position="121"/>
        <end position="143"/>
    </location>
</feature>
<evidence type="ECO:0000313" key="2">
    <source>
        <dbReference type="EMBL" id="PZA09306.1"/>
    </source>
</evidence>
<feature type="transmembrane region" description="Helical" evidence="1">
    <location>
        <begin position="93"/>
        <end position="115"/>
    </location>
</feature>
<dbReference type="RefSeq" id="WP_110788653.1">
    <property type="nucleotide sequence ID" value="NZ_QKQS01000038.1"/>
</dbReference>
<evidence type="ECO:0000313" key="3">
    <source>
        <dbReference type="Proteomes" id="UP000248134"/>
    </source>
</evidence>
<keyword evidence="1" id="KW-0812">Transmembrane</keyword>
<dbReference type="OrthoDB" id="8254308at2"/>